<dbReference type="GO" id="GO:0043531">
    <property type="term" value="F:ADP binding"/>
    <property type="evidence" value="ECO:0007669"/>
    <property type="project" value="InterPro"/>
</dbReference>
<dbReference type="AlphaFoldDB" id="W2S5V0"/>
<dbReference type="SUPFAM" id="SSF52540">
    <property type="entry name" value="P-loop containing nucleoside triphosphate hydrolases"/>
    <property type="match status" value="1"/>
</dbReference>
<protein>
    <recommendedName>
        <fullName evidence="1">NB-ARC domain-containing protein</fullName>
    </recommendedName>
</protein>
<dbReference type="Gene3D" id="3.40.50.300">
    <property type="entry name" value="P-loop containing nucleotide triphosphate hydrolases"/>
    <property type="match status" value="1"/>
</dbReference>
<dbReference type="InterPro" id="IPR002182">
    <property type="entry name" value="NB-ARC"/>
</dbReference>
<dbReference type="STRING" id="1220924.W2S5V0"/>
<gene>
    <name evidence="2" type="ORF">HMPREF1541_10956</name>
</gene>
<dbReference type="InParanoid" id="W2S5V0"/>
<dbReference type="eggNOG" id="KOG1840">
    <property type="taxonomic scope" value="Eukaryota"/>
</dbReference>
<evidence type="ECO:0000313" key="3">
    <source>
        <dbReference type="Proteomes" id="UP000030752"/>
    </source>
</evidence>
<name>W2S5V0_CYPE1</name>
<feature type="domain" description="NB-ARC" evidence="1">
    <location>
        <begin position="110"/>
        <end position="260"/>
    </location>
</feature>
<dbReference type="Pfam" id="PF00931">
    <property type="entry name" value="NB-ARC"/>
    <property type="match status" value="1"/>
</dbReference>
<organism evidence="2 3">
    <name type="scientific">Cyphellophora europaea (strain CBS 101466)</name>
    <name type="common">Phialophora europaea</name>
    <dbReference type="NCBI Taxonomy" id="1220924"/>
    <lineage>
        <taxon>Eukaryota</taxon>
        <taxon>Fungi</taxon>
        <taxon>Dikarya</taxon>
        <taxon>Ascomycota</taxon>
        <taxon>Pezizomycotina</taxon>
        <taxon>Eurotiomycetes</taxon>
        <taxon>Chaetothyriomycetidae</taxon>
        <taxon>Chaetothyriales</taxon>
        <taxon>Cyphellophoraceae</taxon>
        <taxon>Cyphellophora</taxon>
    </lineage>
</organism>
<proteinExistence type="predicted"/>
<evidence type="ECO:0000313" key="2">
    <source>
        <dbReference type="EMBL" id="ETN44091.1"/>
    </source>
</evidence>
<dbReference type="InterPro" id="IPR053137">
    <property type="entry name" value="NLR-like"/>
</dbReference>
<dbReference type="OrthoDB" id="4151297at2759"/>
<accession>W2S5V0</accession>
<dbReference type="EMBL" id="KB822716">
    <property type="protein sequence ID" value="ETN44091.1"/>
    <property type="molecule type" value="Genomic_DNA"/>
</dbReference>
<dbReference type="RefSeq" id="XP_008713847.1">
    <property type="nucleotide sequence ID" value="XM_008715625.1"/>
</dbReference>
<dbReference type="PANTHER" id="PTHR46082">
    <property type="entry name" value="ATP/GTP-BINDING PROTEIN-RELATED"/>
    <property type="match status" value="1"/>
</dbReference>
<dbReference type="VEuPathDB" id="FungiDB:HMPREF1541_10956"/>
<dbReference type="HOGENOM" id="CLU_652148_0_0_1"/>
<evidence type="ECO:0000259" key="1">
    <source>
        <dbReference type="Pfam" id="PF00931"/>
    </source>
</evidence>
<dbReference type="GeneID" id="19978295"/>
<reference evidence="2 3" key="1">
    <citation type="submission" date="2013-03" db="EMBL/GenBank/DDBJ databases">
        <title>The Genome Sequence of Phialophora europaea CBS 101466.</title>
        <authorList>
            <consortium name="The Broad Institute Genomics Platform"/>
            <person name="Cuomo C."/>
            <person name="de Hoog S."/>
            <person name="Gorbushina A."/>
            <person name="Walker B."/>
            <person name="Young S.K."/>
            <person name="Zeng Q."/>
            <person name="Gargeya S."/>
            <person name="Fitzgerald M."/>
            <person name="Haas B."/>
            <person name="Abouelleil A."/>
            <person name="Allen A.W."/>
            <person name="Alvarado L."/>
            <person name="Arachchi H.M."/>
            <person name="Berlin A.M."/>
            <person name="Chapman S.B."/>
            <person name="Gainer-Dewar J."/>
            <person name="Goldberg J."/>
            <person name="Griggs A."/>
            <person name="Gujja S."/>
            <person name="Hansen M."/>
            <person name="Howarth C."/>
            <person name="Imamovic A."/>
            <person name="Ireland A."/>
            <person name="Larimer J."/>
            <person name="McCowan C."/>
            <person name="Murphy C."/>
            <person name="Pearson M."/>
            <person name="Poon T.W."/>
            <person name="Priest M."/>
            <person name="Roberts A."/>
            <person name="Saif S."/>
            <person name="Shea T."/>
            <person name="Sisk P."/>
            <person name="Sykes S."/>
            <person name="Wortman J."/>
            <person name="Nusbaum C."/>
            <person name="Birren B."/>
        </authorList>
    </citation>
    <scope>NUCLEOTIDE SEQUENCE [LARGE SCALE GENOMIC DNA]</scope>
    <source>
        <strain evidence="2 3">CBS 101466</strain>
    </source>
</reference>
<dbReference type="Proteomes" id="UP000030752">
    <property type="component" value="Unassembled WGS sequence"/>
</dbReference>
<keyword evidence="3" id="KW-1185">Reference proteome</keyword>
<dbReference type="InterPro" id="IPR027417">
    <property type="entry name" value="P-loop_NTPase"/>
</dbReference>
<sequence length="421" mass="47603">MTLEQEIHQITQIPIGALRGQSLANFGVEQRINWATTRTKKWKEDKVYCLLGVFEVFLPLIYGEGEANATRRLQEEIKKRQKGQGTESLREIGVPPSLPFPRNELYVGREDQLRWLDQHLRISDAYPRVTICGLGGCGKSALAIEFAYRVLAANATHMVFWVPAISHESFERAYREIGAAFCIPEITDENANIKQLVKEALSMDSRRDWLMIVDNTDDPSVLLRRLNCDLGDVRLHDYLPRSTRGKILFTTRSRKMAGELTPGAILDLHDMSRAEARQLLARRITNPALLNDGKAVDELLSLLEYLPLAIVQAAAFMDTNDVSVSKYVSLLQQEDIAADLFGQHFEDANRYRDIESTVAKTWHISFEQLRRQDPLAAEYLSFVACIDRIGIAQSLLPLDGSVVQRVKAIGTLKGYAFITER</sequence>
<dbReference type="PANTHER" id="PTHR46082:SF10">
    <property type="entry name" value="NB-ARC DOMAIN-CONTAINING PROTEIN"/>
    <property type="match status" value="1"/>
</dbReference>